<keyword evidence="1" id="KW-0812">Transmembrane</keyword>
<dbReference type="InterPro" id="IPR050879">
    <property type="entry name" value="Acyltransferase_3"/>
</dbReference>
<feature type="transmembrane region" description="Helical" evidence="1">
    <location>
        <begin position="304"/>
        <end position="323"/>
    </location>
</feature>
<reference evidence="3" key="2">
    <citation type="submission" date="2020-09" db="EMBL/GenBank/DDBJ databases">
        <authorList>
            <person name="Sun Q."/>
            <person name="Ohkuma M."/>
        </authorList>
    </citation>
    <scope>NUCLEOTIDE SEQUENCE</scope>
    <source>
        <strain evidence="3">JCM 30078</strain>
    </source>
</reference>
<feature type="transmembrane region" description="Helical" evidence="1">
    <location>
        <begin position="83"/>
        <end position="102"/>
    </location>
</feature>
<gene>
    <name evidence="3" type="ORF">GCM10009304_27350</name>
</gene>
<keyword evidence="4" id="KW-1185">Reference proteome</keyword>
<feature type="transmembrane region" description="Helical" evidence="1">
    <location>
        <begin position="211"/>
        <end position="230"/>
    </location>
</feature>
<keyword evidence="1" id="KW-1133">Transmembrane helix</keyword>
<dbReference type="Pfam" id="PF01757">
    <property type="entry name" value="Acyl_transf_3"/>
    <property type="match status" value="1"/>
</dbReference>
<evidence type="ECO:0000313" key="3">
    <source>
        <dbReference type="EMBL" id="GGK00063.1"/>
    </source>
</evidence>
<keyword evidence="1" id="KW-0472">Membrane</keyword>
<protein>
    <submittedName>
        <fullName evidence="3">Acyltransferase</fullName>
    </submittedName>
</protein>
<evidence type="ECO:0000256" key="1">
    <source>
        <dbReference type="SAM" id="Phobius"/>
    </source>
</evidence>
<feature type="domain" description="Acyltransferase 3" evidence="2">
    <location>
        <begin position="5"/>
        <end position="347"/>
    </location>
</feature>
<sequence>MSNYRGIEGARAWLAWIVVFTHLVALTGVSQVAPLLGRIQLAGDWAVQLFVIISGFVISHLLLARREPYLTYITRRAFRLFPAYLVALLLAIAVLPATVAAFDALPWHDATQILHFKAQSAQLHDGLASLHVLLHALMLHGAVPNTLLPESEYMFLTPAWSVSLEWQFYLVAPVLLAMLVRERLQIVVLLLAAMSYAAYRLGLFGQFYLPSFLPGAIGYFLVGMGTRLAVDKLPALQRYPTALVSGCLILALSSGALVPIAAWVALMSYALLDARAFDQPDSATRWLRRLLDSPLAVGAGMRSYSVYILHWVVISLMMCLATIDALDATPWQQFGLMATGTVLLTIIGAEVLYRWVEMPAIAFGKRFTRKRAPLTQAPQCAEGSIAVAIRSPH</sequence>
<feature type="transmembrane region" description="Helical" evidence="1">
    <location>
        <begin position="335"/>
        <end position="356"/>
    </location>
</feature>
<comment type="caution">
    <text evidence="3">The sequence shown here is derived from an EMBL/GenBank/DDBJ whole genome shotgun (WGS) entry which is preliminary data.</text>
</comment>
<dbReference type="EMBL" id="BMPO01000006">
    <property type="protein sequence ID" value="GGK00063.1"/>
    <property type="molecule type" value="Genomic_DNA"/>
</dbReference>
<feature type="transmembrane region" description="Helical" evidence="1">
    <location>
        <begin position="159"/>
        <end position="179"/>
    </location>
</feature>
<dbReference type="Proteomes" id="UP000635983">
    <property type="component" value="Unassembled WGS sequence"/>
</dbReference>
<feature type="transmembrane region" description="Helical" evidence="1">
    <location>
        <begin position="242"/>
        <end position="266"/>
    </location>
</feature>
<evidence type="ECO:0000259" key="2">
    <source>
        <dbReference type="Pfam" id="PF01757"/>
    </source>
</evidence>
<keyword evidence="3" id="KW-0808">Transferase</keyword>
<feature type="transmembrane region" description="Helical" evidence="1">
    <location>
        <begin position="12"/>
        <end position="33"/>
    </location>
</feature>
<keyword evidence="3" id="KW-0012">Acyltransferase</keyword>
<dbReference type="GO" id="GO:0016747">
    <property type="term" value="F:acyltransferase activity, transferring groups other than amino-acyl groups"/>
    <property type="evidence" value="ECO:0007669"/>
    <property type="project" value="InterPro"/>
</dbReference>
<accession>A0A917PYP3</accession>
<dbReference type="GO" id="GO:0016020">
    <property type="term" value="C:membrane"/>
    <property type="evidence" value="ECO:0007669"/>
    <property type="project" value="TreeGrafter"/>
</dbReference>
<organism evidence="3 4">
    <name type="scientific">Pseudomonas matsuisoli</name>
    <dbReference type="NCBI Taxonomy" id="1515666"/>
    <lineage>
        <taxon>Bacteria</taxon>
        <taxon>Pseudomonadati</taxon>
        <taxon>Pseudomonadota</taxon>
        <taxon>Gammaproteobacteria</taxon>
        <taxon>Pseudomonadales</taxon>
        <taxon>Pseudomonadaceae</taxon>
        <taxon>Pseudomonas</taxon>
    </lineage>
</organism>
<reference evidence="3" key="1">
    <citation type="journal article" date="2014" name="Int. J. Syst. Evol. Microbiol.">
        <title>Complete genome sequence of Corynebacterium casei LMG S-19264T (=DSM 44701T), isolated from a smear-ripened cheese.</title>
        <authorList>
            <consortium name="US DOE Joint Genome Institute (JGI-PGF)"/>
            <person name="Walter F."/>
            <person name="Albersmeier A."/>
            <person name="Kalinowski J."/>
            <person name="Ruckert C."/>
        </authorList>
    </citation>
    <scope>NUCLEOTIDE SEQUENCE</scope>
    <source>
        <strain evidence="3">JCM 30078</strain>
    </source>
</reference>
<feature type="transmembrane region" description="Helical" evidence="1">
    <location>
        <begin position="186"/>
        <end position="205"/>
    </location>
</feature>
<name>A0A917PYP3_9PSED</name>
<feature type="transmembrane region" description="Helical" evidence="1">
    <location>
        <begin position="45"/>
        <end position="63"/>
    </location>
</feature>
<dbReference type="RefSeq" id="WP_188983807.1">
    <property type="nucleotide sequence ID" value="NZ_BMPO01000006.1"/>
</dbReference>
<dbReference type="AlphaFoldDB" id="A0A917PYP3"/>
<dbReference type="InterPro" id="IPR002656">
    <property type="entry name" value="Acyl_transf_3_dom"/>
</dbReference>
<dbReference type="GO" id="GO:0009103">
    <property type="term" value="P:lipopolysaccharide biosynthetic process"/>
    <property type="evidence" value="ECO:0007669"/>
    <property type="project" value="TreeGrafter"/>
</dbReference>
<dbReference type="PANTHER" id="PTHR23028">
    <property type="entry name" value="ACETYLTRANSFERASE"/>
    <property type="match status" value="1"/>
</dbReference>
<proteinExistence type="predicted"/>
<dbReference type="PANTHER" id="PTHR23028:SF53">
    <property type="entry name" value="ACYL_TRANSF_3 DOMAIN-CONTAINING PROTEIN"/>
    <property type="match status" value="1"/>
</dbReference>
<evidence type="ECO:0000313" key="4">
    <source>
        <dbReference type="Proteomes" id="UP000635983"/>
    </source>
</evidence>